<dbReference type="SUPFAM" id="SSF46785">
    <property type="entry name" value="Winged helix' DNA-binding domain"/>
    <property type="match status" value="1"/>
</dbReference>
<keyword evidence="4" id="KW-1185">Reference proteome</keyword>
<organism evidence="3 4">
    <name type="scientific">Hymenobacter setariae</name>
    <dbReference type="NCBI Taxonomy" id="2594794"/>
    <lineage>
        <taxon>Bacteria</taxon>
        <taxon>Pseudomonadati</taxon>
        <taxon>Bacteroidota</taxon>
        <taxon>Cytophagia</taxon>
        <taxon>Cytophagales</taxon>
        <taxon>Hymenobacteraceae</taxon>
        <taxon>Hymenobacter</taxon>
    </lineage>
</organism>
<comment type="caution">
    <text evidence="3">The sequence shown here is derived from an EMBL/GenBank/DDBJ whole genome shotgun (WGS) entry which is preliminary data.</text>
</comment>
<dbReference type="InterPro" id="IPR020084">
    <property type="entry name" value="NUDIX_hydrolase_CS"/>
</dbReference>
<evidence type="ECO:0000313" key="3">
    <source>
        <dbReference type="EMBL" id="TVT38591.1"/>
    </source>
</evidence>
<proteinExistence type="predicted"/>
<dbReference type="GO" id="GO:0016787">
    <property type="term" value="F:hydrolase activity"/>
    <property type="evidence" value="ECO:0007669"/>
    <property type="project" value="UniProtKB-KW"/>
</dbReference>
<gene>
    <name evidence="3" type="ORF">FNT36_20640</name>
</gene>
<dbReference type="PROSITE" id="PS51462">
    <property type="entry name" value="NUDIX"/>
    <property type="match status" value="1"/>
</dbReference>
<name>A0A558BQ05_9BACT</name>
<feature type="domain" description="Nudix hydrolase" evidence="2">
    <location>
        <begin position="1"/>
        <end position="132"/>
    </location>
</feature>
<dbReference type="EMBL" id="VMRJ01000005">
    <property type="protein sequence ID" value="TVT38591.1"/>
    <property type="molecule type" value="Genomic_DNA"/>
</dbReference>
<dbReference type="InterPro" id="IPR054105">
    <property type="entry name" value="WHD_NrtR"/>
</dbReference>
<dbReference type="Pfam" id="PF00293">
    <property type="entry name" value="NUDIX"/>
    <property type="match status" value="1"/>
</dbReference>
<evidence type="ECO:0000256" key="1">
    <source>
        <dbReference type="ARBA" id="ARBA00022801"/>
    </source>
</evidence>
<dbReference type="InterPro" id="IPR036388">
    <property type="entry name" value="WH-like_DNA-bd_sf"/>
</dbReference>
<dbReference type="CDD" id="cd18873">
    <property type="entry name" value="NUDIX_NadM_like"/>
    <property type="match status" value="1"/>
</dbReference>
<dbReference type="Pfam" id="PF21906">
    <property type="entry name" value="WHD_NrtR"/>
    <property type="match status" value="1"/>
</dbReference>
<dbReference type="SUPFAM" id="SSF55811">
    <property type="entry name" value="Nudix"/>
    <property type="match status" value="1"/>
</dbReference>
<dbReference type="AlphaFoldDB" id="A0A558BQ05"/>
<dbReference type="OrthoDB" id="9786141at2"/>
<dbReference type="Gene3D" id="1.10.10.10">
    <property type="entry name" value="Winged helix-like DNA-binding domain superfamily/Winged helix DNA-binding domain"/>
    <property type="match status" value="1"/>
</dbReference>
<dbReference type="InterPro" id="IPR015797">
    <property type="entry name" value="NUDIX_hydrolase-like_dom_sf"/>
</dbReference>
<dbReference type="RefSeq" id="WP_144851614.1">
    <property type="nucleotide sequence ID" value="NZ_VMRJ01000005.1"/>
</dbReference>
<dbReference type="Gene3D" id="3.90.79.10">
    <property type="entry name" value="Nucleoside Triphosphate Pyrophosphohydrolase"/>
    <property type="match status" value="1"/>
</dbReference>
<keyword evidence="1 3" id="KW-0378">Hydrolase</keyword>
<dbReference type="InterPro" id="IPR000086">
    <property type="entry name" value="NUDIX_hydrolase_dom"/>
</dbReference>
<reference evidence="3 4" key="1">
    <citation type="submission" date="2019-07" db="EMBL/GenBank/DDBJ databases">
        <title>Hymenobacter sp. straun FUR1 Genome sequencing and assembly.</title>
        <authorList>
            <person name="Chhetri G."/>
        </authorList>
    </citation>
    <scope>NUCLEOTIDE SEQUENCE [LARGE SCALE GENOMIC DNA]</scope>
    <source>
        <strain evidence="3 4">Fur1</strain>
    </source>
</reference>
<evidence type="ECO:0000313" key="4">
    <source>
        <dbReference type="Proteomes" id="UP000317624"/>
    </source>
</evidence>
<dbReference type="InterPro" id="IPR036390">
    <property type="entry name" value="WH_DNA-bd_sf"/>
</dbReference>
<dbReference type="Proteomes" id="UP000317624">
    <property type="component" value="Unassembled WGS sequence"/>
</dbReference>
<dbReference type="PANTHER" id="PTHR43736:SF4">
    <property type="entry name" value="SLR1690 PROTEIN"/>
    <property type="match status" value="1"/>
</dbReference>
<accession>A0A558BQ05</accession>
<protein>
    <submittedName>
        <fullName evidence="3">NUDIX hydrolase</fullName>
    </submittedName>
</protein>
<dbReference type="PROSITE" id="PS00893">
    <property type="entry name" value="NUDIX_BOX"/>
    <property type="match status" value="1"/>
</dbReference>
<sequence>MMRVAVDIVLFGYAEQQLHLLLIRRKYAPIAWALPGGFVLEEEDLDTAVARELLEEAGVADVYLEQLYTFGAVARDPRRRVISVAYYGLVKPEKFTLSATTDSAEAKWFRFDSLPELAFDHADIIRVAHQRLRAKVTYQPVGFELLPDKFLFSDLQRLYETLLGRELDRRNFRKKILSFGIVEETGEKQQNVAHRAGSLFRFNKGQYEQMVKSGFYFEL</sequence>
<dbReference type="PANTHER" id="PTHR43736">
    <property type="entry name" value="ADP-RIBOSE PYROPHOSPHATASE"/>
    <property type="match status" value="1"/>
</dbReference>
<evidence type="ECO:0000259" key="2">
    <source>
        <dbReference type="PROSITE" id="PS51462"/>
    </source>
</evidence>